<evidence type="ECO:0000256" key="1">
    <source>
        <dbReference type="SAM" id="MobiDB-lite"/>
    </source>
</evidence>
<evidence type="ECO:0000313" key="3">
    <source>
        <dbReference type="Proteomes" id="UP000054851"/>
    </source>
</evidence>
<gene>
    <name evidence="2" type="ORF">AWB79_07513</name>
</gene>
<sequence>MNNVAIYPHPPSRKRGAFTHEDSRINIDAEGKRV</sequence>
<proteinExistence type="predicted"/>
<accession>A0A158DT05</accession>
<feature type="region of interest" description="Disordered" evidence="1">
    <location>
        <begin position="1"/>
        <end position="22"/>
    </location>
</feature>
<organism evidence="2 3">
    <name type="scientific">Caballeronia hypogeia</name>
    <dbReference type="NCBI Taxonomy" id="1777140"/>
    <lineage>
        <taxon>Bacteria</taxon>
        <taxon>Pseudomonadati</taxon>
        <taxon>Pseudomonadota</taxon>
        <taxon>Betaproteobacteria</taxon>
        <taxon>Burkholderiales</taxon>
        <taxon>Burkholderiaceae</taxon>
        <taxon>Caballeronia</taxon>
    </lineage>
</organism>
<protein>
    <submittedName>
        <fullName evidence="2">Uncharacterized protein</fullName>
    </submittedName>
</protein>
<evidence type="ECO:0000313" key="2">
    <source>
        <dbReference type="EMBL" id="SAK97752.1"/>
    </source>
</evidence>
<keyword evidence="3" id="KW-1185">Reference proteome</keyword>
<dbReference type="AlphaFoldDB" id="A0A158DT05"/>
<dbReference type="Proteomes" id="UP000054851">
    <property type="component" value="Unassembled WGS sequence"/>
</dbReference>
<dbReference type="EMBL" id="FCOA02000060">
    <property type="protein sequence ID" value="SAK97752.1"/>
    <property type="molecule type" value="Genomic_DNA"/>
</dbReference>
<name>A0A158DT05_9BURK</name>
<reference evidence="2" key="1">
    <citation type="submission" date="2016-01" db="EMBL/GenBank/DDBJ databases">
        <authorList>
            <person name="Peeters C."/>
        </authorList>
    </citation>
    <scope>NUCLEOTIDE SEQUENCE</scope>
    <source>
        <strain evidence="2">LMG 29322</strain>
    </source>
</reference>
<comment type="caution">
    <text evidence="2">The sequence shown here is derived from an EMBL/GenBank/DDBJ whole genome shotgun (WGS) entry which is preliminary data.</text>
</comment>